<dbReference type="CDD" id="cd04496">
    <property type="entry name" value="SSB_OBF"/>
    <property type="match status" value="1"/>
</dbReference>
<dbReference type="OrthoDB" id="4427276at2"/>
<keyword evidence="4" id="KW-1185">Reference proteome</keyword>
<dbReference type="EMBL" id="CP019688">
    <property type="protein sequence ID" value="AQQ15938.1"/>
    <property type="molecule type" value="Genomic_DNA"/>
</dbReference>
<evidence type="ECO:0000256" key="2">
    <source>
        <dbReference type="PROSITE-ProRule" id="PRU00252"/>
    </source>
</evidence>
<evidence type="ECO:0000256" key="1">
    <source>
        <dbReference type="ARBA" id="ARBA00023125"/>
    </source>
</evidence>
<organism evidence="3 4">
    <name type="scientific">Corynebacterium glaucum</name>
    <dbReference type="NCBI Taxonomy" id="187491"/>
    <lineage>
        <taxon>Bacteria</taxon>
        <taxon>Bacillati</taxon>
        <taxon>Actinomycetota</taxon>
        <taxon>Actinomycetes</taxon>
        <taxon>Mycobacteriales</taxon>
        <taxon>Corynebacteriaceae</taxon>
        <taxon>Corynebacterium</taxon>
    </lineage>
</organism>
<name>A0A1Q2HYM3_9CORY</name>
<accession>A0A1Q2HYM3</accession>
<dbReference type="KEGG" id="cgv:CGLAU_09945"/>
<dbReference type="SUPFAM" id="SSF50249">
    <property type="entry name" value="Nucleic acid-binding proteins"/>
    <property type="match status" value="1"/>
</dbReference>
<sequence length="180" mass="19864">MSATIVTIHGNLVSQPEYLRVGPQDRQLTKLRIASSRRRPTGVQDEHGSEIWEDVDNLYIDAECWGSLANNCRVSLFKGAPVSVTGKLVTKTWSEEGVDETGKPVTQTRSKIMLKATQVSFDLSNYQVLHSARALREELQAQSADDLVARQDGPAFAETRISAEDVVTFDDVKEDAAAPF</sequence>
<dbReference type="AlphaFoldDB" id="A0A1Q2HYM3"/>
<gene>
    <name evidence="3" type="primary">ssb1</name>
    <name evidence="3" type="ORF">CGLAU_09945</name>
</gene>
<dbReference type="InterPro" id="IPR012340">
    <property type="entry name" value="NA-bd_OB-fold"/>
</dbReference>
<evidence type="ECO:0000313" key="4">
    <source>
        <dbReference type="Proteomes" id="UP000217209"/>
    </source>
</evidence>
<dbReference type="PROSITE" id="PS50935">
    <property type="entry name" value="SSB"/>
    <property type="match status" value="1"/>
</dbReference>
<evidence type="ECO:0000313" key="3">
    <source>
        <dbReference type="EMBL" id="AQQ15938.1"/>
    </source>
</evidence>
<protein>
    <submittedName>
        <fullName evidence="3">Single-stranded DNA-binding protein 2</fullName>
    </submittedName>
</protein>
<proteinExistence type="predicted"/>
<keyword evidence="1 2" id="KW-0238">DNA-binding</keyword>
<dbReference type="Gene3D" id="2.40.50.140">
    <property type="entry name" value="Nucleic acid-binding proteins"/>
    <property type="match status" value="1"/>
</dbReference>
<dbReference type="RefSeq" id="WP_095660561.1">
    <property type="nucleotide sequence ID" value="NZ_CP019688.1"/>
</dbReference>
<reference evidence="3 4" key="1">
    <citation type="submission" date="2016-12" db="EMBL/GenBank/DDBJ databases">
        <authorList>
            <person name="Song W.-J."/>
            <person name="Kurnit D.M."/>
        </authorList>
    </citation>
    <scope>NUCLEOTIDE SEQUENCE [LARGE SCALE GENOMIC DNA]</scope>
    <source>
        <strain evidence="3 4">DSM 30827</strain>
    </source>
</reference>
<dbReference type="InterPro" id="IPR000424">
    <property type="entry name" value="Primosome_PriB/ssb"/>
</dbReference>
<dbReference type="Pfam" id="PF00436">
    <property type="entry name" value="SSB"/>
    <property type="match status" value="1"/>
</dbReference>
<dbReference type="Proteomes" id="UP000217209">
    <property type="component" value="Chromosome"/>
</dbReference>
<dbReference type="GO" id="GO:0003697">
    <property type="term" value="F:single-stranded DNA binding"/>
    <property type="evidence" value="ECO:0007669"/>
    <property type="project" value="InterPro"/>
</dbReference>